<protein>
    <submittedName>
        <fullName evidence="2">N-acetyltransferase</fullName>
    </submittedName>
</protein>
<dbReference type="SUPFAM" id="SSF55729">
    <property type="entry name" value="Acyl-CoA N-acyltransferases (Nat)"/>
    <property type="match status" value="1"/>
</dbReference>
<dbReference type="RefSeq" id="WP_121127666.1">
    <property type="nucleotide sequence ID" value="NZ_JBHUFK010000020.1"/>
</dbReference>
<accession>A0A494Z9E7</accession>
<dbReference type="AlphaFoldDB" id="A0A494Z9E7"/>
<comment type="caution">
    <text evidence="2">The sequence shown here is derived from an EMBL/GenBank/DDBJ whole genome shotgun (WGS) entry which is preliminary data.</text>
</comment>
<dbReference type="GO" id="GO:0016747">
    <property type="term" value="F:acyltransferase activity, transferring groups other than amino-acyl groups"/>
    <property type="evidence" value="ECO:0007669"/>
    <property type="project" value="InterPro"/>
</dbReference>
<gene>
    <name evidence="2" type="ORF">D8M05_00835</name>
</gene>
<dbReference type="OrthoDB" id="423921at2"/>
<dbReference type="EMBL" id="RBZO01000001">
    <property type="protein sequence ID" value="RKQ18689.1"/>
    <property type="molecule type" value="Genomic_DNA"/>
</dbReference>
<dbReference type="Proteomes" id="UP000281813">
    <property type="component" value="Unassembled WGS sequence"/>
</dbReference>
<organism evidence="2 3">
    <name type="scientific">Oceanobacillus bengalensis</name>
    <dbReference type="NCBI Taxonomy" id="1435466"/>
    <lineage>
        <taxon>Bacteria</taxon>
        <taxon>Bacillati</taxon>
        <taxon>Bacillota</taxon>
        <taxon>Bacilli</taxon>
        <taxon>Bacillales</taxon>
        <taxon>Bacillaceae</taxon>
        <taxon>Oceanobacillus</taxon>
    </lineage>
</organism>
<dbReference type="InterPro" id="IPR016181">
    <property type="entry name" value="Acyl_CoA_acyltransferase"/>
</dbReference>
<dbReference type="Gene3D" id="3.40.630.30">
    <property type="match status" value="1"/>
</dbReference>
<keyword evidence="2" id="KW-0808">Transferase</keyword>
<evidence type="ECO:0000313" key="2">
    <source>
        <dbReference type="EMBL" id="RKQ18689.1"/>
    </source>
</evidence>
<dbReference type="PROSITE" id="PS51186">
    <property type="entry name" value="GNAT"/>
    <property type="match status" value="1"/>
</dbReference>
<reference evidence="2 3" key="1">
    <citation type="journal article" date="2015" name="Antonie Van Leeuwenhoek">
        <title>Oceanobacillus bengalensis sp. nov., a bacterium isolated from seawater of the Bay of Bengal.</title>
        <authorList>
            <person name="Yongchang O."/>
            <person name="Xiang W."/>
            <person name="Wang G."/>
        </authorList>
    </citation>
    <scope>NUCLEOTIDE SEQUENCE [LARGE SCALE GENOMIC DNA]</scope>
    <source>
        <strain evidence="2 3">MCCC 1K00260</strain>
    </source>
</reference>
<evidence type="ECO:0000313" key="3">
    <source>
        <dbReference type="Proteomes" id="UP000281813"/>
    </source>
</evidence>
<keyword evidence="3" id="KW-1185">Reference proteome</keyword>
<evidence type="ECO:0000259" key="1">
    <source>
        <dbReference type="PROSITE" id="PS51186"/>
    </source>
</evidence>
<dbReference type="InterPro" id="IPR000182">
    <property type="entry name" value="GNAT_dom"/>
</dbReference>
<dbReference type="Pfam" id="PF00583">
    <property type="entry name" value="Acetyltransf_1"/>
    <property type="match status" value="1"/>
</dbReference>
<sequence length="157" mass="18362">MHLTVKKMTEKYAIEVLCWKYDKPYDFYNNVLTSGAMMELLTNKYFVVLDGHSQLIGYFCTGKPAQVPDGNRSKAYLYDCIDIGIGMKPELTGKGNGHHFFSFVLRFVQEKYSKDIRLTVATFNERAIKLYENFGFERQMEFMREDVEFITMVKNRG</sequence>
<name>A0A494Z9E7_9BACI</name>
<feature type="domain" description="N-acetyltransferase" evidence="1">
    <location>
        <begin position="1"/>
        <end position="157"/>
    </location>
</feature>
<proteinExistence type="predicted"/>